<keyword evidence="12" id="KW-0560">Oxidoreductase</keyword>
<dbReference type="GO" id="GO:0051538">
    <property type="term" value="F:3 iron, 4 sulfur cluster binding"/>
    <property type="evidence" value="ECO:0007669"/>
    <property type="project" value="UniProtKB-KW"/>
</dbReference>
<dbReference type="InterPro" id="IPR006982">
    <property type="entry name" value="Glu_synth_centr_N"/>
</dbReference>
<dbReference type="HOGENOM" id="CLU_000422_8_2_10"/>
<evidence type="ECO:0000256" key="10">
    <source>
        <dbReference type="ARBA" id="ARBA00022827"/>
    </source>
</evidence>
<evidence type="ECO:0000256" key="6">
    <source>
        <dbReference type="ARBA" id="ARBA00022605"/>
    </source>
</evidence>
<evidence type="ECO:0000256" key="8">
    <source>
        <dbReference type="ARBA" id="ARBA00022643"/>
    </source>
</evidence>
<accession>R9HTA5</accession>
<dbReference type="SUPFAM" id="SSF51395">
    <property type="entry name" value="FMN-linked oxidoreductases"/>
    <property type="match status" value="1"/>
</dbReference>
<keyword evidence="15" id="KW-0314">Glutamate biosynthesis</keyword>
<keyword evidence="9" id="KW-0479">Metal-binding</keyword>
<comment type="catalytic activity">
    <reaction evidence="18">
        <text>2 L-glutamate + NADP(+) = L-glutamine + 2-oxoglutarate + NADPH + H(+)</text>
        <dbReference type="Rhea" id="RHEA:15501"/>
        <dbReference type="ChEBI" id="CHEBI:15378"/>
        <dbReference type="ChEBI" id="CHEBI:16810"/>
        <dbReference type="ChEBI" id="CHEBI:29985"/>
        <dbReference type="ChEBI" id="CHEBI:57783"/>
        <dbReference type="ChEBI" id="CHEBI:58349"/>
        <dbReference type="ChEBI" id="CHEBI:58359"/>
        <dbReference type="EC" id="1.4.1.13"/>
    </reaction>
</comment>
<comment type="pathway">
    <text evidence="17">Amino-acid biosynthesis; L-glutamate biosynthesis via GLT pathway; L-glutamate from 2-oxoglutarate and L-glutamine (NADP(+) route): step 1/1.</text>
</comment>
<dbReference type="InterPro" id="IPR017932">
    <property type="entry name" value="GATase_2_dom"/>
</dbReference>
<dbReference type="GO" id="GO:0046872">
    <property type="term" value="F:metal ion binding"/>
    <property type="evidence" value="ECO:0007669"/>
    <property type="project" value="UniProtKB-KW"/>
</dbReference>
<dbReference type="Gene3D" id="3.60.20.10">
    <property type="entry name" value="Glutamine Phosphoribosylpyrophosphate, subunit 1, domain 1"/>
    <property type="match status" value="1"/>
</dbReference>
<evidence type="ECO:0000256" key="11">
    <source>
        <dbReference type="ARBA" id="ARBA00022962"/>
    </source>
</evidence>
<evidence type="ECO:0000256" key="17">
    <source>
        <dbReference type="ARBA" id="ARBA00037898"/>
    </source>
</evidence>
<dbReference type="InterPro" id="IPR013785">
    <property type="entry name" value="Aldolase_TIM"/>
</dbReference>
<evidence type="ECO:0000256" key="16">
    <source>
        <dbReference type="ARBA" id="ARBA00023291"/>
    </source>
</evidence>
<dbReference type="SUPFAM" id="SSF56235">
    <property type="entry name" value="N-terminal nucleophile aminohydrolases (Ntn hydrolases)"/>
    <property type="match status" value="1"/>
</dbReference>
<dbReference type="EMBL" id="ASSO01000009">
    <property type="protein sequence ID" value="EOS07252.1"/>
    <property type="molecule type" value="Genomic_DNA"/>
</dbReference>
<comment type="similarity">
    <text evidence="4">Belongs to the glutamate synthase family.</text>
</comment>
<dbReference type="FunFam" id="3.20.20.70:FF:000031">
    <property type="entry name" value="Glutamate synthase 1 [NADH]"/>
    <property type="match status" value="1"/>
</dbReference>
<dbReference type="EC" id="1.4.1.13" evidence="5"/>
<evidence type="ECO:0000256" key="5">
    <source>
        <dbReference type="ARBA" id="ARBA00012079"/>
    </source>
</evidence>
<dbReference type="NCBIfam" id="NF008730">
    <property type="entry name" value="PRK11750.1"/>
    <property type="match status" value="1"/>
</dbReference>
<dbReference type="GO" id="GO:0006537">
    <property type="term" value="P:glutamate biosynthetic process"/>
    <property type="evidence" value="ECO:0007669"/>
    <property type="project" value="UniProtKB-KW"/>
</dbReference>
<dbReference type="FunFam" id="3.60.20.10:FF:000001">
    <property type="entry name" value="Glutamate synthase, large subunit"/>
    <property type="match status" value="1"/>
</dbReference>
<comment type="caution">
    <text evidence="22">The sequence shown here is derived from an EMBL/GenBank/DDBJ whole genome shotgun (WGS) entry which is preliminary data.</text>
</comment>
<evidence type="ECO:0000313" key="23">
    <source>
        <dbReference type="Proteomes" id="UP000014212"/>
    </source>
</evidence>
<dbReference type="CDD" id="cd00982">
    <property type="entry name" value="gltB_C"/>
    <property type="match status" value="1"/>
</dbReference>
<keyword evidence="14" id="KW-0411">Iron-sulfur</keyword>
<organism evidence="22 23">
    <name type="scientific">Bacteroides uniformis dnLKV2</name>
    <dbReference type="NCBI Taxonomy" id="1235787"/>
    <lineage>
        <taxon>Bacteria</taxon>
        <taxon>Pseudomonadati</taxon>
        <taxon>Bacteroidota</taxon>
        <taxon>Bacteroidia</taxon>
        <taxon>Bacteroidales</taxon>
        <taxon>Bacteroidaceae</taxon>
        <taxon>Bacteroides</taxon>
    </lineage>
</organism>
<dbReference type="Pfam" id="PF01493">
    <property type="entry name" value="GXGXG"/>
    <property type="match status" value="1"/>
</dbReference>
<evidence type="ECO:0000256" key="14">
    <source>
        <dbReference type="ARBA" id="ARBA00023014"/>
    </source>
</evidence>
<dbReference type="InterPro" id="IPR002489">
    <property type="entry name" value="Glu_synth_asu_C"/>
</dbReference>
<keyword evidence="7" id="KW-0285">Flavoprotein</keyword>
<evidence type="ECO:0000256" key="12">
    <source>
        <dbReference type="ARBA" id="ARBA00023002"/>
    </source>
</evidence>
<dbReference type="PANTHER" id="PTHR11938">
    <property type="entry name" value="FAD NADPH DEHYDROGENASE/OXIDOREDUCTASE"/>
    <property type="match status" value="1"/>
</dbReference>
<reference evidence="22 23" key="1">
    <citation type="submission" date="2013-04" db="EMBL/GenBank/DDBJ databases">
        <title>The Genome Sequence of Bacteroides uniformis dnLKV2.</title>
        <authorList>
            <consortium name="The Broad Institute Genomics Platform"/>
            <consortium name="The Broad Institute Genome Sequencing Center for Infectious Disease"/>
            <person name="Earl A."/>
            <person name="Xavier R."/>
            <person name="Kuhn K."/>
            <person name="Stappenbeck T."/>
            <person name="Walker B."/>
            <person name="Young S."/>
            <person name="Zeng Q."/>
            <person name="Gargeya S."/>
            <person name="Fitzgerald M."/>
            <person name="Haas B."/>
            <person name="Abouelleil A."/>
            <person name="Allen A.W."/>
            <person name="Alvarado L."/>
            <person name="Arachchi H.M."/>
            <person name="Berlin A.M."/>
            <person name="Chapman S.B."/>
            <person name="Gainer-Dewar J."/>
            <person name="Goldberg J."/>
            <person name="Griggs A."/>
            <person name="Gujja S."/>
            <person name="Hansen M."/>
            <person name="Howarth C."/>
            <person name="Imamovic A."/>
            <person name="Ireland A."/>
            <person name="Larimer J."/>
            <person name="McCowan C."/>
            <person name="Murphy C."/>
            <person name="Pearson M."/>
            <person name="Poon T.W."/>
            <person name="Priest M."/>
            <person name="Roberts A."/>
            <person name="Saif S."/>
            <person name="Shea T."/>
            <person name="Sisk P."/>
            <person name="Sykes S."/>
            <person name="Wortman J."/>
            <person name="Nusbaum C."/>
            <person name="Birren B."/>
        </authorList>
    </citation>
    <scope>NUCLEOTIDE SEQUENCE [LARGE SCALE GENOMIC DNA]</scope>
    <source>
        <strain evidence="23">dnLKV2</strain>
    </source>
</reference>
<keyword evidence="13" id="KW-0408">Iron</keyword>
<feature type="domain" description="Glutamine amidotransferase type-2" evidence="21">
    <location>
        <begin position="34"/>
        <end position="425"/>
    </location>
</feature>
<keyword evidence="11" id="KW-0315">Glutamine amidotransferase</keyword>
<dbReference type="InterPro" id="IPR029055">
    <property type="entry name" value="Ntn_hydrolases_N"/>
</dbReference>
<evidence type="ECO:0000256" key="13">
    <source>
        <dbReference type="ARBA" id="ARBA00023004"/>
    </source>
</evidence>
<keyword evidence="10" id="KW-0274">FAD</keyword>
<keyword evidence="16" id="KW-0003">3Fe-4S</keyword>
<evidence type="ECO:0000256" key="19">
    <source>
        <dbReference type="ARBA" id="ARBA00072108"/>
    </source>
</evidence>
<dbReference type="Pfam" id="PF00310">
    <property type="entry name" value="GATase_2"/>
    <property type="match status" value="1"/>
</dbReference>
<evidence type="ECO:0000256" key="2">
    <source>
        <dbReference type="ARBA" id="ARBA00001927"/>
    </source>
</evidence>
<dbReference type="GO" id="GO:0019676">
    <property type="term" value="P:ammonia assimilation cycle"/>
    <property type="evidence" value="ECO:0007669"/>
    <property type="project" value="TreeGrafter"/>
</dbReference>
<sequence length="1516" mass="167597">MKQELFNNKTKAEDYQRQPKQLGLYEASHEHDACGVGMLVNIQGGKSHELVESALKVLENMRHRGAEGADNKTGDGAGIMLQIPHEFILLQGIPVPEKGKYGTGLLFLPKDGKDQAVILSVIIEEIEKEGLTLMHLRNVPTCPEILGEAALANEPDIKQIFITGFTESETADRKLYIIRKRIENRIRKSDIPTREDFYIVSLSTKNIVYKGMLSSLQLRNYFPDLTNSYFTSGLALVHSRFSTNTFPTWGLAQPFRLLAHNGEINTIRGNRGWMEARESVLSSPALGDIREIRPIVQPGMSDSASLDNVLEFLIMSGLSLPHAMAMLVPESFNEKNPISEDLKAFYEYHSILMEPWDGPAALLFSDGRYAGGMLDRNGLRPARYLITQGGMMVVASEVGVMDFEPGDIKEKGRLQPGKILLIDTEKGEIYYDGELKKQLAEAKPYRTWLAGNRIELDELKSGRKVSHSVENYDSMLRIFGYSKEDVERLIVPMCTTGAEPINSMGNDTPLAVLSDKPQLLYNYFRQQFAQVTNPPIDPIREELVMSLTEYIGAVGMNILTPSENHCKMVRLNHPILNNAQLDILCNIRYKGFKTVKLPLLFEVAKGCQGLQQALATLCKQAEESVNEGVNYIVLSDRDVDAAHAAIPSLLAVSAVHHHLISVGKRVQTALIVESGEIREVMHAALLLGFGASALNPYMAFAVIDKLVNEKEIQLDYATAEKKYIKSVCKGLFKIMSKMGISTIRSYRGAKIFEAVGLSEELSNAYFGGLSSRIGGIRLDEVARDAIAFHKEGMEVLKKKGEAELLPNRGLYAFRKDGEKHAWNPETISTLQLATRLGSYKKFKEFTAMVDSKESPIFLRDFLDFRRAPISIDRVEPVENIVQRFVTGAMSYGSISREAHEAMAIAMNKLHGRSNTGEGGEDRARFMPREDGTSLRSAIKQVASGRFGVTAEYLVNADEIQIKIAQGAKPGEGGQLPGFKVDEVIAKTRHSIPGISLISPPPHHDIYSIEDLAQLIFDLKNVNPRAKISVKLVAESGVGTIAAGVAKAKADLIVISGAEGGTGASPASSIRYAGISPELGLSETQQTLVLNGLRGQVMLQVDGQLKTGRDIILMAMLGAEEFGFATSALIVLGCVMMRKCHQNTCPVGVATQNEELRKRFRGRSEYLVNFFTFLAQEVREYLAEIGVERLDDIIGRTDLIVRKPDDGIRKHQLISFDKLLARVDNEAAIRHVTDQQHGIDHVKDVEMLHAAAEAVENQKEISLEYTIANTDRACGAMLSGVIAAKYGEKGLPEHTLNVKFKGSAGQSFGAFLVPGVNFKLEGEANDYLGKGLSGGRIAVLPPVRSNFEAEKNTIAGNTLLYGATSGEVYINGRAGERFAVRNSGATAVVEGVGDHCCEYMTGGRVVVLGQTGRNFAAGMSGGVAYVWNRDGNFDYFCNMEMVELSLIEEASYRKELHELIRQHYLYTGSKLARTMLDDWPRYADQFIQVVPIEYKKVLQEEQMQKLQQKIAEMQRDY</sequence>
<dbReference type="CDD" id="cd00713">
    <property type="entry name" value="GltS"/>
    <property type="match status" value="1"/>
</dbReference>
<comment type="cofactor">
    <cofactor evidence="1">
        <name>FMN</name>
        <dbReference type="ChEBI" id="CHEBI:58210"/>
    </cofactor>
</comment>
<dbReference type="PANTHER" id="PTHR11938:SF133">
    <property type="entry name" value="GLUTAMATE SYNTHASE (NADH)"/>
    <property type="match status" value="1"/>
</dbReference>
<dbReference type="SUPFAM" id="SSF69336">
    <property type="entry name" value="Alpha subunit of glutamate synthase, C-terminal domain"/>
    <property type="match status" value="1"/>
</dbReference>
<evidence type="ECO:0000256" key="9">
    <source>
        <dbReference type="ARBA" id="ARBA00022723"/>
    </source>
</evidence>
<evidence type="ECO:0000256" key="7">
    <source>
        <dbReference type="ARBA" id="ARBA00022630"/>
    </source>
</evidence>
<evidence type="ECO:0000259" key="21">
    <source>
        <dbReference type="PROSITE" id="PS51278"/>
    </source>
</evidence>
<gene>
    <name evidence="22" type="ORF">C801_03029</name>
</gene>
<dbReference type="GO" id="GO:0004355">
    <property type="term" value="F:glutamate synthase (NADPH) activity"/>
    <property type="evidence" value="ECO:0007669"/>
    <property type="project" value="UniProtKB-EC"/>
</dbReference>
<dbReference type="Proteomes" id="UP000014212">
    <property type="component" value="Unassembled WGS sequence"/>
</dbReference>
<evidence type="ECO:0000256" key="4">
    <source>
        <dbReference type="ARBA" id="ARBA00009716"/>
    </source>
</evidence>
<evidence type="ECO:0000313" key="22">
    <source>
        <dbReference type="EMBL" id="EOS07252.1"/>
    </source>
</evidence>
<comment type="cofactor">
    <cofactor evidence="3">
        <name>FAD</name>
        <dbReference type="ChEBI" id="CHEBI:57692"/>
    </cofactor>
</comment>
<evidence type="ECO:0000256" key="18">
    <source>
        <dbReference type="ARBA" id="ARBA00048151"/>
    </source>
</evidence>
<dbReference type="FunFam" id="2.160.20.60:FF:000001">
    <property type="entry name" value="Glutamate synthase, large subunit"/>
    <property type="match status" value="1"/>
</dbReference>
<keyword evidence="8" id="KW-0288">FMN</keyword>
<dbReference type="CDD" id="cd02808">
    <property type="entry name" value="GltS_FMN"/>
    <property type="match status" value="1"/>
</dbReference>
<dbReference type="Pfam" id="PF04898">
    <property type="entry name" value="Glu_syn_central"/>
    <property type="match status" value="1"/>
</dbReference>
<comment type="cofactor">
    <cofactor evidence="2">
        <name>[3Fe-4S] cluster</name>
        <dbReference type="ChEBI" id="CHEBI:21137"/>
    </cofactor>
</comment>
<dbReference type="Gene3D" id="2.160.20.60">
    <property type="entry name" value="Glutamate synthase, alpha subunit, C-terminal domain"/>
    <property type="match status" value="1"/>
</dbReference>
<dbReference type="Pfam" id="PF01645">
    <property type="entry name" value="Glu_synthase"/>
    <property type="match status" value="1"/>
</dbReference>
<protein>
    <recommendedName>
        <fullName evidence="19">Glutamate synthase [NADPH] large chain</fullName>
        <ecNumber evidence="5">1.4.1.13</ecNumber>
    </recommendedName>
    <alternativeName>
        <fullName evidence="20">Glutamate synthase subunit alpha</fullName>
    </alternativeName>
</protein>
<dbReference type="PROSITE" id="PS51278">
    <property type="entry name" value="GATASE_TYPE_2"/>
    <property type="match status" value="1"/>
</dbReference>
<proteinExistence type="inferred from homology"/>
<keyword evidence="6" id="KW-0028">Amino-acid biosynthesis</keyword>
<evidence type="ECO:0000256" key="3">
    <source>
        <dbReference type="ARBA" id="ARBA00001974"/>
    </source>
</evidence>
<dbReference type="InterPro" id="IPR002932">
    <property type="entry name" value="Glu_synthdom"/>
</dbReference>
<evidence type="ECO:0000256" key="15">
    <source>
        <dbReference type="ARBA" id="ARBA00023164"/>
    </source>
</evidence>
<dbReference type="PATRIC" id="fig|1235787.3.peg.3077"/>
<dbReference type="Gene3D" id="3.20.20.70">
    <property type="entry name" value="Aldolase class I"/>
    <property type="match status" value="2"/>
</dbReference>
<evidence type="ECO:0000256" key="20">
    <source>
        <dbReference type="ARBA" id="ARBA00079921"/>
    </source>
</evidence>
<dbReference type="InterPro" id="IPR036485">
    <property type="entry name" value="Glu_synth_asu_C_sf"/>
</dbReference>
<evidence type="ECO:0000256" key="1">
    <source>
        <dbReference type="ARBA" id="ARBA00001917"/>
    </source>
</evidence>
<dbReference type="InterPro" id="IPR050711">
    <property type="entry name" value="ET-N_metabolism_enzyme"/>
</dbReference>
<name>R9HTA5_BACUN</name>